<keyword evidence="5 16" id="KW-0812">Transmembrane</keyword>
<evidence type="ECO:0000259" key="18">
    <source>
        <dbReference type="PROSITE" id="PS50104"/>
    </source>
</evidence>
<dbReference type="InterPro" id="IPR035897">
    <property type="entry name" value="Toll_tir_struct_dom_sf"/>
</dbReference>
<keyword evidence="14" id="KW-0395">Inflammatory response</keyword>
<evidence type="ECO:0000256" key="1">
    <source>
        <dbReference type="ARBA" id="ARBA00004177"/>
    </source>
</evidence>
<evidence type="ECO:0000256" key="2">
    <source>
        <dbReference type="ARBA" id="ARBA00009634"/>
    </source>
</evidence>
<accession>A0ABD1KL13</accession>
<evidence type="ECO:0000256" key="8">
    <source>
        <dbReference type="ARBA" id="ARBA00022753"/>
    </source>
</evidence>
<feature type="transmembrane region" description="Helical" evidence="16">
    <location>
        <begin position="799"/>
        <end position="823"/>
    </location>
</feature>
<reference evidence="19 20" key="1">
    <citation type="submission" date="2024-09" db="EMBL/GenBank/DDBJ databases">
        <title>A chromosome-level genome assembly of Gray's grenadier anchovy, Coilia grayii.</title>
        <authorList>
            <person name="Fu Z."/>
        </authorList>
    </citation>
    <scope>NUCLEOTIDE SEQUENCE [LARGE SCALE GENOMIC DNA]</scope>
    <source>
        <strain evidence="19">G4</strain>
        <tissue evidence="19">Muscle</tissue>
    </source>
</reference>
<evidence type="ECO:0000256" key="9">
    <source>
        <dbReference type="ARBA" id="ARBA00022859"/>
    </source>
</evidence>
<evidence type="ECO:0000256" key="12">
    <source>
        <dbReference type="ARBA" id="ARBA00023170"/>
    </source>
</evidence>
<evidence type="ECO:0000256" key="13">
    <source>
        <dbReference type="ARBA" id="ARBA00023180"/>
    </source>
</evidence>
<dbReference type="GO" id="GO:0045087">
    <property type="term" value="P:innate immune response"/>
    <property type="evidence" value="ECO:0007669"/>
    <property type="project" value="UniProtKB-KW"/>
</dbReference>
<keyword evidence="7" id="KW-0677">Repeat</keyword>
<dbReference type="Pfam" id="PF01582">
    <property type="entry name" value="TIR"/>
    <property type="match status" value="1"/>
</dbReference>
<gene>
    <name evidence="19" type="ORF">ACEWY4_004263</name>
</gene>
<dbReference type="PROSITE" id="PS50104">
    <property type="entry name" value="TIR"/>
    <property type="match status" value="1"/>
</dbReference>
<dbReference type="PANTHER" id="PTHR47410:SF1">
    <property type="entry name" value="TOLL-LIKE RECEPTOR 8"/>
    <property type="match status" value="1"/>
</dbReference>
<proteinExistence type="inferred from homology"/>
<dbReference type="SUPFAM" id="SSF52200">
    <property type="entry name" value="Toll/Interleukin receptor TIR domain"/>
    <property type="match status" value="1"/>
</dbReference>
<dbReference type="SMART" id="SM00365">
    <property type="entry name" value="LRR_SD22"/>
    <property type="match status" value="8"/>
</dbReference>
<comment type="subcellular location">
    <subcellularLocation>
        <location evidence="15">Endomembrane system</location>
        <topology evidence="15">Single-pass type I membrane protein</topology>
    </subcellularLocation>
    <subcellularLocation>
        <location evidence="1">Endosome</location>
    </subcellularLocation>
</comment>
<dbReference type="PRINTS" id="PR00019">
    <property type="entry name" value="LEURICHRPT"/>
</dbReference>
<dbReference type="GO" id="GO:0002218">
    <property type="term" value="P:activation of innate immune response"/>
    <property type="evidence" value="ECO:0007669"/>
    <property type="project" value="UniProtKB-ARBA"/>
</dbReference>
<evidence type="ECO:0000313" key="19">
    <source>
        <dbReference type="EMBL" id="KAL2099869.1"/>
    </source>
</evidence>
<dbReference type="EMBL" id="JBHFQA010000004">
    <property type="protein sequence ID" value="KAL2099869.1"/>
    <property type="molecule type" value="Genomic_DNA"/>
</dbReference>
<evidence type="ECO:0000256" key="10">
    <source>
        <dbReference type="ARBA" id="ARBA00022989"/>
    </source>
</evidence>
<dbReference type="SMART" id="SM00255">
    <property type="entry name" value="TIR"/>
    <property type="match status" value="1"/>
</dbReference>
<evidence type="ECO:0000256" key="3">
    <source>
        <dbReference type="ARBA" id="ARBA00022588"/>
    </source>
</evidence>
<dbReference type="SUPFAM" id="SSF52058">
    <property type="entry name" value="L domain-like"/>
    <property type="match status" value="1"/>
</dbReference>
<evidence type="ECO:0000313" key="20">
    <source>
        <dbReference type="Proteomes" id="UP001591681"/>
    </source>
</evidence>
<comment type="similarity">
    <text evidence="2">Belongs to the Toll-like receptor family.</text>
</comment>
<dbReference type="GO" id="GO:0005768">
    <property type="term" value="C:endosome"/>
    <property type="evidence" value="ECO:0007669"/>
    <property type="project" value="UniProtKB-SubCell"/>
</dbReference>
<dbReference type="SMART" id="SM00082">
    <property type="entry name" value="LRRCT"/>
    <property type="match status" value="1"/>
</dbReference>
<dbReference type="InterPro" id="IPR001611">
    <property type="entry name" value="Leu-rich_rpt"/>
</dbReference>
<evidence type="ECO:0000256" key="4">
    <source>
        <dbReference type="ARBA" id="ARBA00022614"/>
    </source>
</evidence>
<evidence type="ECO:0000256" key="14">
    <source>
        <dbReference type="ARBA" id="ARBA00023198"/>
    </source>
</evidence>
<keyword evidence="20" id="KW-1185">Reference proteome</keyword>
<keyword evidence="4" id="KW-0433">Leucine-rich repeat</keyword>
<name>A0ABD1KL13_9TELE</name>
<dbReference type="Gene3D" id="3.80.10.10">
    <property type="entry name" value="Ribonuclease Inhibitor"/>
    <property type="match status" value="1"/>
</dbReference>
<feature type="chain" id="PRO_5044833717" description="TIR domain-containing protein" evidence="17">
    <location>
        <begin position="17"/>
        <end position="1011"/>
    </location>
</feature>
<dbReference type="Pfam" id="PF13855">
    <property type="entry name" value="LRR_8"/>
    <property type="match status" value="5"/>
</dbReference>
<keyword evidence="13" id="KW-0325">Glycoprotein</keyword>
<dbReference type="SMART" id="SM00369">
    <property type="entry name" value="LRR_TYP"/>
    <property type="match status" value="13"/>
</dbReference>
<evidence type="ECO:0000256" key="6">
    <source>
        <dbReference type="ARBA" id="ARBA00022729"/>
    </source>
</evidence>
<evidence type="ECO:0000256" key="15">
    <source>
        <dbReference type="ARBA" id="ARBA00046288"/>
    </source>
</evidence>
<evidence type="ECO:0000256" key="11">
    <source>
        <dbReference type="ARBA" id="ARBA00023136"/>
    </source>
</evidence>
<dbReference type="InterPro" id="IPR003591">
    <property type="entry name" value="Leu-rich_rpt_typical-subtyp"/>
</dbReference>
<sequence length="1011" mass="115779">MMLPFLLVLCSMASLAYHSTKWRCSVVTFNTSVHVNCSDRRLQRIPDDLPANVTELDLSMNNIQNVSAHTLRRLMHLTAIDLNSNMIAIYAPFFYFQNLKILRLDNNKLSGVPRNLPVGLSNLSLESNQIDSINSEDFKGLRTLTAINLDNNCYFRSSCNESLMIENGSFSNLTHLTNLSLAKNGLYRVPQHLPKSLMYLKLLQNTIAHISKYDFNGLASLQFLDLSGNCPFCPNAPFPCKPCGDEGLVIHPEAFTHLYQLEELRLSGNSLKTVHPTWFQNLTRLKYLFMSFNFLINEIQTGEFLSTLPGVEVIDLSFNNLRTALFPTLNISPHFANMTSLRMLHLQGYNFLSLSSEDLEPLYNLTNLTVLNMGVNFCQETHFSFLKKFYNLSVFTFLDNQISLLPRPLSKCFLSGGEYETDGQSNIPILSRPFIHRDEDYHSYPPAIKPECLNTGKVLDLSRNLISFINPDFFRDTEHVTCFNLSANNIAHLNGSQFKKFPNLKYLDLSRNRAYLSSDQAFTELKHLEILDLSHNKHYFQLVGLNHSLAFTKHLTSLKVLDLSENEISSLTDEHMESGSLKNLSFAGNRLDLMWHNSKRFHSLFKNLRVLQSLDLSFNKLTMIPNSVHNKLPKNLTFLSLNQNGMLTFNWSMISHLPLLEELHLSKNKLVHVTENLSLMARQLKVLDLSYNCIAQLSGSFLRDALNLRSLNLSVNLLTVLNETTFKTGQDGSLQSLSLEYNPFHCTCDLLDFILWVRTSQVTLPNLFTNVRCILPESKAGWSIMRWDLRTCIDDNISAIFYAVSSSIVLLMLFVAISMHLFYWDVSYIFSFLGAKVRSQRLNSAQFAYNAFVMYDTNDPLVSDWVLCHLRVELEERGGERARPLCLEDRDWVPGTTVMDNLSQSVRLSRKTVFVLTEGFVSSSLFKMAAFLVHQRLLEEGLDVMVLLLLQPVLRRSRILRLRRCLCQHSVLEWPVNPAAHGWFWQQLRSAIRTERQASHSKLHRKYFSGC</sequence>
<evidence type="ECO:0000256" key="17">
    <source>
        <dbReference type="SAM" id="SignalP"/>
    </source>
</evidence>
<organism evidence="19 20">
    <name type="scientific">Coilia grayii</name>
    <name type="common">Gray's grenadier anchovy</name>
    <dbReference type="NCBI Taxonomy" id="363190"/>
    <lineage>
        <taxon>Eukaryota</taxon>
        <taxon>Metazoa</taxon>
        <taxon>Chordata</taxon>
        <taxon>Craniata</taxon>
        <taxon>Vertebrata</taxon>
        <taxon>Euteleostomi</taxon>
        <taxon>Actinopterygii</taxon>
        <taxon>Neopterygii</taxon>
        <taxon>Teleostei</taxon>
        <taxon>Clupei</taxon>
        <taxon>Clupeiformes</taxon>
        <taxon>Clupeoidei</taxon>
        <taxon>Engraulidae</taxon>
        <taxon>Coilinae</taxon>
        <taxon>Coilia</taxon>
    </lineage>
</organism>
<keyword evidence="11 16" id="KW-0472">Membrane</keyword>
<dbReference type="InterPro" id="IPR032675">
    <property type="entry name" value="LRR_dom_sf"/>
</dbReference>
<feature type="domain" description="TIR" evidence="18">
    <location>
        <begin position="847"/>
        <end position="992"/>
    </location>
</feature>
<dbReference type="PANTHER" id="PTHR47410">
    <property type="entry name" value="TOLL-LIKE RECEPTOR 7-RELATED"/>
    <property type="match status" value="1"/>
</dbReference>
<dbReference type="InterPro" id="IPR000157">
    <property type="entry name" value="TIR_dom"/>
</dbReference>
<dbReference type="InterPro" id="IPR000483">
    <property type="entry name" value="Cys-rich_flank_reg_C"/>
</dbReference>
<dbReference type="PROSITE" id="PS51450">
    <property type="entry name" value="LRR"/>
    <property type="match status" value="3"/>
</dbReference>
<keyword evidence="12" id="KW-0675">Receptor</keyword>
<feature type="signal peptide" evidence="17">
    <location>
        <begin position="1"/>
        <end position="16"/>
    </location>
</feature>
<keyword evidence="3" id="KW-0399">Innate immunity</keyword>
<evidence type="ECO:0000256" key="7">
    <source>
        <dbReference type="ARBA" id="ARBA00022737"/>
    </source>
</evidence>
<keyword evidence="10 16" id="KW-1133">Transmembrane helix</keyword>
<comment type="caution">
    <text evidence="19">The sequence shown here is derived from an EMBL/GenBank/DDBJ whole genome shotgun (WGS) entry which is preliminary data.</text>
</comment>
<dbReference type="AlphaFoldDB" id="A0ABD1KL13"/>
<dbReference type="Proteomes" id="UP001591681">
    <property type="component" value="Unassembled WGS sequence"/>
</dbReference>
<dbReference type="Gene3D" id="3.40.50.10140">
    <property type="entry name" value="Toll/interleukin-1 receptor homology (TIR) domain"/>
    <property type="match status" value="1"/>
</dbReference>
<dbReference type="GO" id="GO:1902533">
    <property type="term" value="P:positive regulation of intracellular signal transduction"/>
    <property type="evidence" value="ECO:0007669"/>
    <property type="project" value="UniProtKB-ARBA"/>
</dbReference>
<evidence type="ECO:0000256" key="16">
    <source>
        <dbReference type="SAM" id="Phobius"/>
    </source>
</evidence>
<dbReference type="GO" id="GO:0006954">
    <property type="term" value="P:inflammatory response"/>
    <property type="evidence" value="ECO:0007669"/>
    <property type="project" value="UniProtKB-KW"/>
</dbReference>
<keyword evidence="8" id="KW-0967">Endosome</keyword>
<protein>
    <recommendedName>
        <fullName evidence="18">TIR domain-containing protein</fullName>
    </recommendedName>
</protein>
<dbReference type="SUPFAM" id="SSF52047">
    <property type="entry name" value="RNI-like"/>
    <property type="match status" value="1"/>
</dbReference>
<keyword evidence="9" id="KW-0391">Immunity</keyword>
<evidence type="ECO:0000256" key="5">
    <source>
        <dbReference type="ARBA" id="ARBA00022692"/>
    </source>
</evidence>
<keyword evidence="6 17" id="KW-0732">Signal</keyword>